<sequence length="109" mass="12330">MLGRRGGDRIKSTHRRRAEKVGVAGTFDKYDVMLRLSKQNFLCHYCLQPLILHGPGKYQIDHFIPLSRGGSNYANNLVIACPGCNNAKADKMPWEYRPARFSPGGRRDP</sequence>
<dbReference type="GO" id="GO:0004519">
    <property type="term" value="F:endonuclease activity"/>
    <property type="evidence" value="ECO:0007669"/>
    <property type="project" value="InterPro"/>
</dbReference>
<dbReference type="Gene3D" id="1.10.30.50">
    <property type="match status" value="1"/>
</dbReference>
<dbReference type="InterPro" id="IPR052892">
    <property type="entry name" value="NA-targeting_endonuclease"/>
</dbReference>
<dbReference type="PANTHER" id="PTHR33877:SF1">
    <property type="entry name" value="TYPE IV METHYL-DIRECTED RESTRICTION ENZYME ECOKMCRA"/>
    <property type="match status" value="1"/>
</dbReference>
<evidence type="ECO:0000313" key="2">
    <source>
        <dbReference type="EMBL" id="GGR34119.1"/>
    </source>
</evidence>
<dbReference type="AlphaFoldDB" id="A0A918CPV3"/>
<dbReference type="Pfam" id="PF01844">
    <property type="entry name" value="HNH"/>
    <property type="match status" value="1"/>
</dbReference>
<organism evidence="2 3">
    <name type="scientific">Deinococcus ruber</name>
    <dbReference type="NCBI Taxonomy" id="1848197"/>
    <lineage>
        <taxon>Bacteria</taxon>
        <taxon>Thermotogati</taxon>
        <taxon>Deinococcota</taxon>
        <taxon>Deinococci</taxon>
        <taxon>Deinococcales</taxon>
        <taxon>Deinococcaceae</taxon>
        <taxon>Deinococcus</taxon>
    </lineage>
</organism>
<protein>
    <recommendedName>
        <fullName evidence="1">HNH nuclease domain-containing protein</fullName>
    </recommendedName>
</protein>
<reference evidence="2" key="2">
    <citation type="submission" date="2020-09" db="EMBL/GenBank/DDBJ databases">
        <authorList>
            <person name="Sun Q."/>
            <person name="Ohkuma M."/>
        </authorList>
    </citation>
    <scope>NUCLEOTIDE SEQUENCE</scope>
    <source>
        <strain evidence="2">JCM 31311</strain>
    </source>
</reference>
<dbReference type="EMBL" id="BMQL01000062">
    <property type="protein sequence ID" value="GGR34119.1"/>
    <property type="molecule type" value="Genomic_DNA"/>
</dbReference>
<evidence type="ECO:0000313" key="3">
    <source>
        <dbReference type="Proteomes" id="UP000603865"/>
    </source>
</evidence>
<accession>A0A918CPV3</accession>
<dbReference type="InterPro" id="IPR002711">
    <property type="entry name" value="HNH"/>
</dbReference>
<keyword evidence="3" id="KW-1185">Reference proteome</keyword>
<dbReference type="PANTHER" id="PTHR33877">
    <property type="entry name" value="SLL1193 PROTEIN"/>
    <property type="match status" value="1"/>
</dbReference>
<dbReference type="InterPro" id="IPR003615">
    <property type="entry name" value="HNH_nuc"/>
</dbReference>
<dbReference type="SMART" id="SM00507">
    <property type="entry name" value="HNHc"/>
    <property type="match status" value="1"/>
</dbReference>
<proteinExistence type="predicted"/>
<dbReference type="Proteomes" id="UP000603865">
    <property type="component" value="Unassembled WGS sequence"/>
</dbReference>
<dbReference type="GO" id="GO:0003676">
    <property type="term" value="F:nucleic acid binding"/>
    <property type="evidence" value="ECO:0007669"/>
    <property type="project" value="InterPro"/>
</dbReference>
<evidence type="ECO:0000259" key="1">
    <source>
        <dbReference type="SMART" id="SM00507"/>
    </source>
</evidence>
<comment type="caution">
    <text evidence="2">The sequence shown here is derived from an EMBL/GenBank/DDBJ whole genome shotgun (WGS) entry which is preliminary data.</text>
</comment>
<gene>
    <name evidence="2" type="ORF">GCM10008957_50410</name>
</gene>
<dbReference type="GO" id="GO:0008270">
    <property type="term" value="F:zinc ion binding"/>
    <property type="evidence" value="ECO:0007669"/>
    <property type="project" value="InterPro"/>
</dbReference>
<dbReference type="RefSeq" id="WP_189093287.1">
    <property type="nucleotide sequence ID" value="NZ_BMQL01000062.1"/>
</dbReference>
<reference evidence="2" key="1">
    <citation type="journal article" date="2014" name="Int. J. Syst. Evol. Microbiol.">
        <title>Complete genome sequence of Corynebacterium casei LMG S-19264T (=DSM 44701T), isolated from a smear-ripened cheese.</title>
        <authorList>
            <consortium name="US DOE Joint Genome Institute (JGI-PGF)"/>
            <person name="Walter F."/>
            <person name="Albersmeier A."/>
            <person name="Kalinowski J."/>
            <person name="Ruckert C."/>
        </authorList>
    </citation>
    <scope>NUCLEOTIDE SEQUENCE</scope>
    <source>
        <strain evidence="2">JCM 31311</strain>
    </source>
</reference>
<name>A0A918CPV3_9DEIO</name>
<feature type="domain" description="HNH nuclease" evidence="1">
    <location>
        <begin position="29"/>
        <end position="86"/>
    </location>
</feature>
<dbReference type="CDD" id="cd00085">
    <property type="entry name" value="HNHc"/>
    <property type="match status" value="1"/>
</dbReference>